<gene>
    <name evidence="2" type="ORF">C3B51_02915</name>
</gene>
<evidence type="ECO:0000259" key="1">
    <source>
        <dbReference type="PROSITE" id="PS51186"/>
    </source>
</evidence>
<keyword evidence="2" id="KW-0808">Transferase</keyword>
<dbReference type="PANTHER" id="PTHR43792:SF1">
    <property type="entry name" value="N-ACETYLTRANSFERASE DOMAIN-CONTAINING PROTEIN"/>
    <property type="match status" value="1"/>
</dbReference>
<dbReference type="AlphaFoldDB" id="A0A4Q7EMZ1"/>
<protein>
    <submittedName>
        <fullName evidence="2">N-acetyltransferase</fullName>
    </submittedName>
</protein>
<dbReference type="InterPro" id="IPR051531">
    <property type="entry name" value="N-acetyltransferase"/>
</dbReference>
<dbReference type="GO" id="GO:0016747">
    <property type="term" value="F:acyltransferase activity, transferring groups other than amino-acyl groups"/>
    <property type="evidence" value="ECO:0007669"/>
    <property type="project" value="InterPro"/>
</dbReference>
<proteinExistence type="predicted"/>
<dbReference type="Gene3D" id="3.40.630.30">
    <property type="match status" value="1"/>
</dbReference>
<accession>A0A4Q7EMZ1</accession>
<feature type="domain" description="N-acetyltransferase" evidence="1">
    <location>
        <begin position="10"/>
        <end position="179"/>
    </location>
</feature>
<dbReference type="Pfam" id="PF13302">
    <property type="entry name" value="Acetyltransf_3"/>
    <property type="match status" value="1"/>
</dbReference>
<reference evidence="2 3" key="1">
    <citation type="submission" date="2018-01" db="EMBL/GenBank/DDBJ databases">
        <title>Co-occurrence of chitin degradation, pigmentation and bioactivity in marine Pseudoalteromonas.</title>
        <authorList>
            <person name="Paulsen S."/>
            <person name="Gram L."/>
            <person name="Machado H."/>
        </authorList>
    </citation>
    <scope>NUCLEOTIDE SEQUENCE [LARGE SCALE GENOMIC DNA]</scope>
    <source>
        <strain evidence="2 3">S1946</strain>
    </source>
</reference>
<comment type="caution">
    <text evidence="2">The sequence shown here is derived from an EMBL/GenBank/DDBJ whole genome shotgun (WGS) entry which is preliminary data.</text>
</comment>
<dbReference type="EMBL" id="PPUZ01000005">
    <property type="protein sequence ID" value="RZM84781.1"/>
    <property type="molecule type" value="Genomic_DNA"/>
</dbReference>
<sequence length="179" mass="20577">MMIIAPSTRLQYRLMTQQDGELLAELDSDPAVMRYITNGQPTSREQIEQFYLPRLTKFTNPQQGWGLWHCSLIDDDTFLGWVLIRPMHFFDGDMDERDLEIGWRFKQMAWGKGYATEAAGHIAAHLAKQNKMDYLSAIALKDNLGSINIMKKLSMTFLKEGKHSGPDGPEDVVYYRKTV</sequence>
<dbReference type="RefSeq" id="WP_130244102.1">
    <property type="nucleotide sequence ID" value="NZ_PPUZ01000005.1"/>
</dbReference>
<evidence type="ECO:0000313" key="3">
    <source>
        <dbReference type="Proteomes" id="UP000292345"/>
    </source>
</evidence>
<organism evidence="2 3">
    <name type="scientific">Pseudoalteromonas rubra</name>
    <dbReference type="NCBI Taxonomy" id="43658"/>
    <lineage>
        <taxon>Bacteria</taxon>
        <taxon>Pseudomonadati</taxon>
        <taxon>Pseudomonadota</taxon>
        <taxon>Gammaproteobacteria</taxon>
        <taxon>Alteromonadales</taxon>
        <taxon>Pseudoalteromonadaceae</taxon>
        <taxon>Pseudoalteromonas</taxon>
    </lineage>
</organism>
<evidence type="ECO:0000313" key="2">
    <source>
        <dbReference type="EMBL" id="RZM84781.1"/>
    </source>
</evidence>
<dbReference type="InterPro" id="IPR016181">
    <property type="entry name" value="Acyl_CoA_acyltransferase"/>
</dbReference>
<dbReference type="InterPro" id="IPR000182">
    <property type="entry name" value="GNAT_dom"/>
</dbReference>
<dbReference type="Proteomes" id="UP000292345">
    <property type="component" value="Unassembled WGS sequence"/>
</dbReference>
<dbReference type="PANTHER" id="PTHR43792">
    <property type="entry name" value="GNAT FAMILY, PUTATIVE (AFU_ORTHOLOGUE AFUA_3G00765)-RELATED-RELATED"/>
    <property type="match status" value="1"/>
</dbReference>
<name>A0A4Q7EMZ1_9GAMM</name>
<dbReference type="PROSITE" id="PS51186">
    <property type="entry name" value="GNAT"/>
    <property type="match status" value="1"/>
</dbReference>
<dbReference type="SUPFAM" id="SSF55729">
    <property type="entry name" value="Acyl-CoA N-acyltransferases (Nat)"/>
    <property type="match status" value="1"/>
</dbReference>